<dbReference type="InterPro" id="IPR001296">
    <property type="entry name" value="Glyco_trans_1"/>
</dbReference>
<evidence type="ECO:0000259" key="3">
    <source>
        <dbReference type="Pfam" id="PF00534"/>
    </source>
</evidence>
<dbReference type="Proteomes" id="UP001058860">
    <property type="component" value="Chromosome"/>
</dbReference>
<dbReference type="RefSeq" id="WP_353863430.1">
    <property type="nucleotide sequence ID" value="NZ_CP088295.1"/>
</dbReference>
<keyword evidence="1 5" id="KW-0328">Glycosyltransferase</keyword>
<dbReference type="SUPFAM" id="SSF53756">
    <property type="entry name" value="UDP-Glycosyltransferase/glycogen phosphorylase"/>
    <property type="match status" value="1"/>
</dbReference>
<keyword evidence="2 5" id="KW-0808">Transferase</keyword>
<dbReference type="Pfam" id="PF00534">
    <property type="entry name" value="Glycos_transf_1"/>
    <property type="match status" value="1"/>
</dbReference>
<dbReference type="PANTHER" id="PTHR45947:SF13">
    <property type="entry name" value="TRANSFERASE"/>
    <property type="match status" value="1"/>
</dbReference>
<dbReference type="InterPro" id="IPR028098">
    <property type="entry name" value="Glyco_trans_4-like_N"/>
</dbReference>
<dbReference type="Pfam" id="PF13439">
    <property type="entry name" value="Glyco_transf_4"/>
    <property type="match status" value="1"/>
</dbReference>
<dbReference type="EC" id="2.4.-.-" evidence="5"/>
<name>A0ABY5PE40_9ACTN</name>
<evidence type="ECO:0000313" key="6">
    <source>
        <dbReference type="Proteomes" id="UP001058860"/>
    </source>
</evidence>
<gene>
    <name evidence="5" type="ORF">LRS13_19810</name>
</gene>
<evidence type="ECO:0000259" key="4">
    <source>
        <dbReference type="Pfam" id="PF13439"/>
    </source>
</evidence>
<dbReference type="PANTHER" id="PTHR45947">
    <property type="entry name" value="SULFOQUINOVOSYL TRANSFERASE SQD2"/>
    <property type="match status" value="1"/>
</dbReference>
<evidence type="ECO:0000313" key="5">
    <source>
        <dbReference type="EMBL" id="UUY02908.1"/>
    </source>
</evidence>
<dbReference type="EMBL" id="CP088295">
    <property type="protein sequence ID" value="UUY02908.1"/>
    <property type="molecule type" value="Genomic_DNA"/>
</dbReference>
<organism evidence="5 6">
    <name type="scientific">Svornostia abyssi</name>
    <dbReference type="NCBI Taxonomy" id="2898438"/>
    <lineage>
        <taxon>Bacteria</taxon>
        <taxon>Bacillati</taxon>
        <taxon>Actinomycetota</taxon>
        <taxon>Thermoleophilia</taxon>
        <taxon>Solirubrobacterales</taxon>
        <taxon>Baekduiaceae</taxon>
        <taxon>Svornostia</taxon>
    </lineage>
</organism>
<evidence type="ECO:0000256" key="2">
    <source>
        <dbReference type="ARBA" id="ARBA00022679"/>
    </source>
</evidence>
<dbReference type="InterPro" id="IPR050194">
    <property type="entry name" value="Glycosyltransferase_grp1"/>
</dbReference>
<evidence type="ECO:0000256" key="1">
    <source>
        <dbReference type="ARBA" id="ARBA00022676"/>
    </source>
</evidence>
<accession>A0ABY5PE40</accession>
<keyword evidence="6" id="KW-1185">Reference proteome</keyword>
<feature type="domain" description="Glycosyl transferase family 1" evidence="3">
    <location>
        <begin position="177"/>
        <end position="320"/>
    </location>
</feature>
<dbReference type="GO" id="GO:0016757">
    <property type="term" value="F:glycosyltransferase activity"/>
    <property type="evidence" value="ECO:0007669"/>
    <property type="project" value="UniProtKB-KW"/>
</dbReference>
<dbReference type="Gene3D" id="3.40.50.2000">
    <property type="entry name" value="Glycogen Phosphorylase B"/>
    <property type="match status" value="2"/>
</dbReference>
<reference evidence="6" key="1">
    <citation type="submission" date="2021-11" db="EMBL/GenBank/DDBJ databases">
        <title>Cultivation dependent microbiological survey of springs from the worlds oldest radium mine currently devoted to the extraction of radon-saturated water.</title>
        <authorList>
            <person name="Kapinusova G."/>
            <person name="Smrhova T."/>
            <person name="Strejcek M."/>
            <person name="Suman J."/>
            <person name="Jani K."/>
            <person name="Pajer P."/>
            <person name="Uhlik O."/>
        </authorList>
    </citation>
    <scope>NUCLEOTIDE SEQUENCE [LARGE SCALE GENOMIC DNA]</scope>
    <source>
        <strain evidence="6">J379</strain>
    </source>
</reference>
<sequence>MPRIAWRPGARSSPLLVTNETRDGLPLLQSARVATRATWNRTAYAAARRLIADFAPDVVHLHKLYPHLSCAPVTAARDAGVPIVQTAHDYEFISANPFDHTGATVDHTHTRLRYRTLNTALYEVRKLRHAPQVDAWVTVSNAMANTYAAHGIPARAIPNFTLVPTGPAPRFEARSGALYAGRLTVDKGVDDIIALARSVPELEVRVAGFGPLAHRVSRAASRIPNLVYLGFLSLEGVQDELRRSRVCLMPSRWEEPGPLVALEAMAAGTPVVAYDHGGLAEYVRQAHAGRVIGTEPMALAANTAFLSTDAEEWTKMSANAMAAIHDTHSPDAYLPEILSVYAGVTGRPAPAQRPRVLRAVRAA</sequence>
<proteinExistence type="predicted"/>
<feature type="domain" description="Glycosyltransferase subfamily 4-like N-terminal" evidence="4">
    <location>
        <begin position="36"/>
        <end position="159"/>
    </location>
</feature>
<protein>
    <submittedName>
        <fullName evidence="5">Glycosyltransferase</fullName>
        <ecNumber evidence="5">2.4.-.-</ecNumber>
    </submittedName>
</protein>